<organism evidence="2 3">
    <name type="scientific">Dictyobacter aurantiacus</name>
    <dbReference type="NCBI Taxonomy" id="1936993"/>
    <lineage>
        <taxon>Bacteria</taxon>
        <taxon>Bacillati</taxon>
        <taxon>Chloroflexota</taxon>
        <taxon>Ktedonobacteria</taxon>
        <taxon>Ktedonobacterales</taxon>
        <taxon>Dictyobacteraceae</taxon>
        <taxon>Dictyobacter</taxon>
    </lineage>
</organism>
<name>A0A401ZRK4_9CHLR</name>
<dbReference type="OrthoDB" id="9828492at2"/>
<comment type="caution">
    <text evidence="2">The sequence shown here is derived from an EMBL/GenBank/DDBJ whole genome shotgun (WGS) entry which is preliminary data.</text>
</comment>
<dbReference type="GO" id="GO:0005615">
    <property type="term" value="C:extracellular space"/>
    <property type="evidence" value="ECO:0007669"/>
    <property type="project" value="TreeGrafter"/>
</dbReference>
<gene>
    <name evidence="2" type="ORF">KDAU_67550</name>
</gene>
<dbReference type="EMBL" id="BIFQ01000002">
    <property type="protein sequence ID" value="GCE09426.1"/>
    <property type="molecule type" value="Genomic_DNA"/>
</dbReference>
<dbReference type="PANTHER" id="PTHR21184:SF6">
    <property type="entry name" value="CONSERVED PLASMA MEMBRANE PROTEIN"/>
    <property type="match status" value="1"/>
</dbReference>
<dbReference type="RefSeq" id="WP_126601860.1">
    <property type="nucleotide sequence ID" value="NZ_BIFQ01000002.1"/>
</dbReference>
<reference evidence="3" key="1">
    <citation type="submission" date="2018-12" db="EMBL/GenBank/DDBJ databases">
        <title>Tengunoibacter tsumagoiensis gen. nov., sp. nov., Dictyobacter kobayashii sp. nov., D. alpinus sp. nov., and D. joshuensis sp. nov. and description of Dictyobacteraceae fam. nov. within the order Ktedonobacterales isolated from Tengu-no-mugimeshi.</title>
        <authorList>
            <person name="Wang C.M."/>
            <person name="Zheng Y."/>
            <person name="Sakai Y."/>
            <person name="Toyoda A."/>
            <person name="Minakuchi Y."/>
            <person name="Abe K."/>
            <person name="Yokota A."/>
            <person name="Yabe S."/>
        </authorList>
    </citation>
    <scope>NUCLEOTIDE SEQUENCE [LARGE SCALE GENOMIC DNA]</scope>
    <source>
        <strain evidence="3">S-27</strain>
    </source>
</reference>
<dbReference type="InterPro" id="IPR019356">
    <property type="entry name" value="Menorin_dom"/>
</dbReference>
<dbReference type="PANTHER" id="PTHR21184">
    <property type="entry name" value="MENORIN (DENDRITIC BRANCHING PROTEIN)"/>
    <property type="match status" value="1"/>
</dbReference>
<feature type="domain" description="Menorin-like" evidence="1">
    <location>
        <begin position="21"/>
        <end position="235"/>
    </location>
</feature>
<dbReference type="Pfam" id="PF10223">
    <property type="entry name" value="Menorin_N"/>
    <property type="match status" value="1"/>
</dbReference>
<dbReference type="Proteomes" id="UP000287224">
    <property type="component" value="Unassembled WGS sequence"/>
</dbReference>
<evidence type="ECO:0000313" key="2">
    <source>
        <dbReference type="EMBL" id="GCE09426.1"/>
    </source>
</evidence>
<sequence>MLMKDAMIYLKEHYGIDVLGDITWAHAVNSQQRLRETLNNPQIMMLEVDVILSANGEVVLGHPPALDSDLHFDAFIDSMASSQQGIKLDLKDPEVLIPCLTSLRDSGLQQPVLLNAGVVPGNDGMPPKFNTMGFFAACKKLYPQGILSPDWTNEYAPLTEKNIDDMLHFCQDFEQVTFPINARLLPFSWPYLSRLLRHDGYSLTIWDGKPVDKYLYLWLRENTDPTRVCYDCVDEVGQTLHWW</sequence>
<accession>A0A401ZRK4</accession>
<dbReference type="AlphaFoldDB" id="A0A401ZRK4"/>
<proteinExistence type="predicted"/>
<evidence type="ECO:0000259" key="1">
    <source>
        <dbReference type="Pfam" id="PF10223"/>
    </source>
</evidence>
<evidence type="ECO:0000313" key="3">
    <source>
        <dbReference type="Proteomes" id="UP000287224"/>
    </source>
</evidence>
<protein>
    <recommendedName>
        <fullName evidence="1">Menorin-like domain-containing protein</fullName>
    </recommendedName>
</protein>
<keyword evidence="3" id="KW-1185">Reference proteome</keyword>